<feature type="transmembrane region" description="Helical" evidence="1">
    <location>
        <begin position="41"/>
        <end position="61"/>
    </location>
</feature>
<evidence type="ECO:0000313" key="2">
    <source>
        <dbReference type="EMBL" id="AOW13369.1"/>
    </source>
</evidence>
<sequence>MNSQQWFRTGVVSSVLLALCCVTPILFIAITAVGLSALAGWLDFVLIPALIISMGLTYWAWRRCRKDDACAVDARQGERARDSNP</sequence>
<dbReference type="EMBL" id="CP017476">
    <property type="protein sequence ID" value="AOW13369.1"/>
    <property type="molecule type" value="Genomic_DNA"/>
</dbReference>
<keyword evidence="1" id="KW-0812">Transmembrane</keyword>
<protein>
    <recommendedName>
        <fullName evidence="6">Mercury resistance system transport protein MerF</fullName>
    </recommendedName>
</protein>
<dbReference type="OrthoDB" id="574313at2"/>
<reference evidence="2 5" key="2">
    <citation type="submission" date="2016-10" db="EMBL/GenBank/DDBJ databases">
        <title>Hydorgenophaga sp. LPB0072 isolated from gastropod.</title>
        <authorList>
            <person name="Kim E."/>
            <person name="Yi H."/>
        </authorList>
    </citation>
    <scope>NUCLEOTIDE SEQUENCE [LARGE SCALE GENOMIC DNA]</scope>
    <source>
        <strain evidence="2 5">LPB0072</strain>
    </source>
</reference>
<dbReference type="RefSeq" id="WP_066089676.1">
    <property type="nucleotide sequence ID" value="NZ_CP017476.1"/>
</dbReference>
<accession>A0A167HRW3</accession>
<keyword evidence="1" id="KW-0472">Membrane</keyword>
<evidence type="ECO:0000313" key="3">
    <source>
        <dbReference type="EMBL" id="OAD41653.1"/>
    </source>
</evidence>
<dbReference type="Proteomes" id="UP000185657">
    <property type="component" value="Unassembled WGS sequence"/>
</dbReference>
<organism evidence="2 5">
    <name type="scientific">Hydrogenophaga crassostreae</name>
    <dbReference type="NCBI Taxonomy" id="1763535"/>
    <lineage>
        <taxon>Bacteria</taxon>
        <taxon>Pseudomonadati</taxon>
        <taxon>Pseudomonadota</taxon>
        <taxon>Betaproteobacteria</taxon>
        <taxon>Burkholderiales</taxon>
        <taxon>Comamonadaceae</taxon>
        <taxon>Hydrogenophaga</taxon>
    </lineage>
</organism>
<dbReference type="EMBL" id="LVWD01000013">
    <property type="protein sequence ID" value="OAD41653.1"/>
    <property type="molecule type" value="Genomic_DNA"/>
</dbReference>
<dbReference type="Pfam" id="PF11431">
    <property type="entry name" value="Transport_MerF"/>
    <property type="match status" value="1"/>
</dbReference>
<reference evidence="3 4" key="1">
    <citation type="submission" date="2016-02" db="EMBL/GenBank/DDBJ databases">
        <title>Draft genome sequence of Hydrogenophaga sp. LPB0072.</title>
        <authorList>
            <person name="Shin S.-K."/>
            <person name="Yi H."/>
        </authorList>
    </citation>
    <scope>NUCLEOTIDE SEQUENCE [LARGE SCALE GENOMIC DNA]</scope>
    <source>
        <strain evidence="3 4">LPB0072</strain>
    </source>
</reference>
<dbReference type="InterPro" id="IPR021091">
    <property type="entry name" value="Mercury_ion_transport_MerF"/>
</dbReference>
<dbReference type="GO" id="GO:0016020">
    <property type="term" value="C:membrane"/>
    <property type="evidence" value="ECO:0007669"/>
    <property type="project" value="InterPro"/>
</dbReference>
<dbReference type="NCBIfam" id="NF033565">
    <property type="entry name" value="trans_MerF"/>
    <property type="match status" value="1"/>
</dbReference>
<feature type="transmembrane region" description="Helical" evidence="1">
    <location>
        <begin position="12"/>
        <end position="35"/>
    </location>
</feature>
<dbReference type="AlphaFoldDB" id="A0A167HRW3"/>
<gene>
    <name evidence="2" type="ORF">LPB072_11405</name>
    <name evidence="3" type="ORF">LPB72_10025</name>
</gene>
<dbReference type="Gene3D" id="1.10.287.910">
    <property type="entry name" value="bacterial mercury transporter, merf"/>
    <property type="match status" value="1"/>
</dbReference>
<evidence type="ECO:0000313" key="4">
    <source>
        <dbReference type="Proteomes" id="UP000185657"/>
    </source>
</evidence>
<keyword evidence="1" id="KW-1133">Transmembrane helix</keyword>
<evidence type="ECO:0000313" key="5">
    <source>
        <dbReference type="Proteomes" id="UP000185680"/>
    </source>
</evidence>
<dbReference type="Proteomes" id="UP000185680">
    <property type="component" value="Chromosome"/>
</dbReference>
<dbReference type="STRING" id="1763535.LPB072_11405"/>
<name>A0A167HRW3_9BURK</name>
<keyword evidence="4" id="KW-1185">Reference proteome</keyword>
<dbReference type="KEGG" id="hyl:LPB072_11405"/>
<proteinExistence type="predicted"/>
<evidence type="ECO:0008006" key="6">
    <source>
        <dbReference type="Google" id="ProtNLM"/>
    </source>
</evidence>
<evidence type="ECO:0000256" key="1">
    <source>
        <dbReference type="SAM" id="Phobius"/>
    </source>
</evidence>